<dbReference type="SUPFAM" id="SSF75217">
    <property type="entry name" value="alpha/beta knot"/>
    <property type="match status" value="1"/>
</dbReference>
<dbReference type="Pfam" id="PF02590">
    <property type="entry name" value="SPOUT_MTase"/>
    <property type="match status" value="1"/>
</dbReference>
<dbReference type="Gene3D" id="3.40.1280.10">
    <property type="match status" value="1"/>
</dbReference>
<comment type="function">
    <text evidence="5">Specifically methylates the pseudouridine at position 1915 (m3Psi1915) in 23S rRNA.</text>
</comment>
<name>A0A2N1PMQ4_9BACT</name>
<dbReference type="CDD" id="cd18081">
    <property type="entry name" value="RlmH-like"/>
    <property type="match status" value="1"/>
</dbReference>
<dbReference type="Proteomes" id="UP000233256">
    <property type="component" value="Unassembled WGS sequence"/>
</dbReference>
<comment type="similarity">
    <text evidence="4 5">Belongs to the RNA methyltransferase RlmH family.</text>
</comment>
<dbReference type="InterPro" id="IPR029026">
    <property type="entry name" value="tRNA_m1G_MTases_N"/>
</dbReference>
<evidence type="ECO:0000313" key="6">
    <source>
        <dbReference type="EMBL" id="PKK89609.1"/>
    </source>
</evidence>
<comment type="subunit">
    <text evidence="5">Homodimer.</text>
</comment>
<evidence type="ECO:0000256" key="2">
    <source>
        <dbReference type="ARBA" id="ARBA00022679"/>
    </source>
</evidence>
<dbReference type="EMBL" id="PGXC01000015">
    <property type="protein sequence ID" value="PKK89609.1"/>
    <property type="molecule type" value="Genomic_DNA"/>
</dbReference>
<dbReference type="PANTHER" id="PTHR33603">
    <property type="entry name" value="METHYLTRANSFERASE"/>
    <property type="match status" value="1"/>
</dbReference>
<evidence type="ECO:0000313" key="7">
    <source>
        <dbReference type="Proteomes" id="UP000233256"/>
    </source>
</evidence>
<proteinExistence type="inferred from homology"/>
<evidence type="ECO:0000256" key="5">
    <source>
        <dbReference type="HAMAP-Rule" id="MF_00658"/>
    </source>
</evidence>
<dbReference type="EC" id="2.1.1.177" evidence="5"/>
<comment type="caution">
    <text evidence="6">The sequence shown here is derived from an EMBL/GenBank/DDBJ whole genome shotgun (WGS) entry which is preliminary data.</text>
</comment>
<comment type="catalytic activity">
    <reaction evidence="5">
        <text>pseudouridine(1915) in 23S rRNA + S-adenosyl-L-methionine = N(3)-methylpseudouridine(1915) in 23S rRNA + S-adenosyl-L-homocysteine + H(+)</text>
        <dbReference type="Rhea" id="RHEA:42752"/>
        <dbReference type="Rhea" id="RHEA-COMP:10221"/>
        <dbReference type="Rhea" id="RHEA-COMP:10222"/>
        <dbReference type="ChEBI" id="CHEBI:15378"/>
        <dbReference type="ChEBI" id="CHEBI:57856"/>
        <dbReference type="ChEBI" id="CHEBI:59789"/>
        <dbReference type="ChEBI" id="CHEBI:65314"/>
        <dbReference type="ChEBI" id="CHEBI:74486"/>
        <dbReference type="EC" id="2.1.1.177"/>
    </reaction>
</comment>
<organism evidence="6 7">
    <name type="scientific">Candidatus Wallbacteria bacterium HGW-Wallbacteria-1</name>
    <dbReference type="NCBI Taxonomy" id="2013854"/>
    <lineage>
        <taxon>Bacteria</taxon>
        <taxon>Candidatus Walliibacteriota</taxon>
    </lineage>
</organism>
<dbReference type="PANTHER" id="PTHR33603:SF1">
    <property type="entry name" value="RIBOSOMAL RNA LARGE SUBUNIT METHYLTRANSFERASE H"/>
    <property type="match status" value="1"/>
</dbReference>
<dbReference type="AlphaFoldDB" id="A0A2N1PMQ4"/>
<sequence length="158" mass="18532">MNVNIICVGKIREKFYRDALTEYSKRISRFCNLRILEVSDEQIPEKCSVREMEIIRKREAEKIESHIKPGSCTICLDISGKSFDSESFARKFQDMTHNSSTFNFIIGGSIGLHDELLAKADLRLSFSQFTFPHQLMRVILAEQLFRWFKIMNNETYHK</sequence>
<dbReference type="GO" id="GO:0070038">
    <property type="term" value="F:rRNA (pseudouridine-N3-)-methyltransferase activity"/>
    <property type="evidence" value="ECO:0007669"/>
    <property type="project" value="UniProtKB-UniRule"/>
</dbReference>
<feature type="binding site" evidence="5">
    <location>
        <position position="107"/>
    </location>
    <ligand>
        <name>S-adenosyl-L-methionine</name>
        <dbReference type="ChEBI" id="CHEBI:59789"/>
    </ligand>
</feature>
<keyword evidence="5" id="KW-0963">Cytoplasm</keyword>
<evidence type="ECO:0000256" key="1">
    <source>
        <dbReference type="ARBA" id="ARBA00022603"/>
    </source>
</evidence>
<dbReference type="InterPro" id="IPR029028">
    <property type="entry name" value="Alpha/beta_knot_MTases"/>
</dbReference>
<dbReference type="InterPro" id="IPR003742">
    <property type="entry name" value="RlmH-like"/>
</dbReference>
<feature type="binding site" evidence="5">
    <location>
        <position position="76"/>
    </location>
    <ligand>
        <name>S-adenosyl-L-methionine</name>
        <dbReference type="ChEBI" id="CHEBI:59789"/>
    </ligand>
</feature>
<evidence type="ECO:0000256" key="3">
    <source>
        <dbReference type="ARBA" id="ARBA00022691"/>
    </source>
</evidence>
<keyword evidence="3 5" id="KW-0949">S-adenosyl-L-methionine</keyword>
<reference evidence="6 7" key="1">
    <citation type="journal article" date="2017" name="ISME J.">
        <title>Potential for microbial H2 and metal transformations associated with novel bacteria and archaea in deep terrestrial subsurface sediments.</title>
        <authorList>
            <person name="Hernsdorf A.W."/>
            <person name="Amano Y."/>
            <person name="Miyakawa K."/>
            <person name="Ise K."/>
            <person name="Suzuki Y."/>
            <person name="Anantharaman K."/>
            <person name="Probst A."/>
            <person name="Burstein D."/>
            <person name="Thomas B.C."/>
            <person name="Banfield J.F."/>
        </authorList>
    </citation>
    <scope>NUCLEOTIDE SEQUENCE [LARGE SCALE GENOMIC DNA]</scope>
    <source>
        <strain evidence="6">HGW-Wallbacteria-1</strain>
    </source>
</reference>
<accession>A0A2N1PMQ4</accession>
<dbReference type="NCBIfam" id="NF000985">
    <property type="entry name" value="PRK00103.1-3"/>
    <property type="match status" value="1"/>
</dbReference>
<keyword evidence="1 5" id="KW-0489">Methyltransferase</keyword>
<keyword evidence="5" id="KW-0698">rRNA processing</keyword>
<dbReference type="HAMAP" id="MF_00658">
    <property type="entry name" value="23SrRNA_methyltr_H"/>
    <property type="match status" value="1"/>
</dbReference>
<dbReference type="GO" id="GO:0005737">
    <property type="term" value="C:cytoplasm"/>
    <property type="evidence" value="ECO:0007669"/>
    <property type="project" value="UniProtKB-SubCell"/>
</dbReference>
<gene>
    <name evidence="5" type="primary">rlmH</name>
    <name evidence="6" type="ORF">CVV64_13670</name>
</gene>
<protein>
    <recommendedName>
        <fullName evidence="5">Ribosomal RNA large subunit methyltransferase H</fullName>
        <ecNumber evidence="5">2.1.1.177</ecNumber>
    </recommendedName>
    <alternativeName>
        <fullName evidence="5">23S rRNA (pseudouridine1915-N3)-methyltransferase</fullName>
    </alternativeName>
    <alternativeName>
        <fullName evidence="5">23S rRNA m3Psi1915 methyltransferase</fullName>
    </alternativeName>
    <alternativeName>
        <fullName evidence="5">rRNA (pseudouridine-N3-)-methyltransferase RlmH</fullName>
    </alternativeName>
</protein>
<keyword evidence="2 5" id="KW-0808">Transferase</keyword>
<evidence type="ECO:0000256" key="4">
    <source>
        <dbReference type="ARBA" id="ARBA00038303"/>
    </source>
</evidence>
<comment type="subcellular location">
    <subcellularLocation>
        <location evidence="5">Cytoplasm</location>
    </subcellularLocation>
</comment>
<dbReference type="PIRSF" id="PIRSF004505">
    <property type="entry name" value="MT_bac"/>
    <property type="match status" value="1"/>
</dbReference>
<comment type="caution">
    <text evidence="5">Lacks conserved residue(s) required for the propagation of feature annotation.</text>
</comment>